<sequence>MRIVQRKGAPRRAMPLLSASFIDVPPELCALIARFASRCSVARLCCLSSRFNFIFSPLLYYNLVEPPLTPAQSSRLFETLSKRQTNSQPALLVRHLGLTRIPPTASRSSPRASTNAITSMFRLLCDNASPPASGLRRLHWSVGTGVDELGLILGGYGAFPHLKELRVMCGSYTTNFNFMKIAGLEVLGVQLNVDLATQQHPGLADSICRLLGQALQSLPATSPSLCALHIKLVIPFSDVYSQL</sequence>
<evidence type="ECO:0000313" key="1">
    <source>
        <dbReference type="EMBL" id="KAJ7715846.1"/>
    </source>
</evidence>
<organism evidence="1 2">
    <name type="scientific">Mycena metata</name>
    <dbReference type="NCBI Taxonomy" id="1033252"/>
    <lineage>
        <taxon>Eukaryota</taxon>
        <taxon>Fungi</taxon>
        <taxon>Dikarya</taxon>
        <taxon>Basidiomycota</taxon>
        <taxon>Agaricomycotina</taxon>
        <taxon>Agaricomycetes</taxon>
        <taxon>Agaricomycetidae</taxon>
        <taxon>Agaricales</taxon>
        <taxon>Marasmiineae</taxon>
        <taxon>Mycenaceae</taxon>
        <taxon>Mycena</taxon>
    </lineage>
</organism>
<dbReference type="EMBL" id="JARKIB010000301">
    <property type="protein sequence ID" value="KAJ7715846.1"/>
    <property type="molecule type" value="Genomic_DNA"/>
</dbReference>
<dbReference type="Proteomes" id="UP001215598">
    <property type="component" value="Unassembled WGS sequence"/>
</dbReference>
<accession>A0AAD7H9R4</accession>
<dbReference type="AlphaFoldDB" id="A0AAD7H9R4"/>
<reference evidence="1" key="1">
    <citation type="submission" date="2023-03" db="EMBL/GenBank/DDBJ databases">
        <title>Massive genome expansion in bonnet fungi (Mycena s.s.) driven by repeated elements and novel gene families across ecological guilds.</title>
        <authorList>
            <consortium name="Lawrence Berkeley National Laboratory"/>
            <person name="Harder C.B."/>
            <person name="Miyauchi S."/>
            <person name="Viragh M."/>
            <person name="Kuo A."/>
            <person name="Thoen E."/>
            <person name="Andreopoulos B."/>
            <person name="Lu D."/>
            <person name="Skrede I."/>
            <person name="Drula E."/>
            <person name="Henrissat B."/>
            <person name="Morin E."/>
            <person name="Kohler A."/>
            <person name="Barry K."/>
            <person name="LaButti K."/>
            <person name="Morin E."/>
            <person name="Salamov A."/>
            <person name="Lipzen A."/>
            <person name="Mereny Z."/>
            <person name="Hegedus B."/>
            <person name="Baldrian P."/>
            <person name="Stursova M."/>
            <person name="Weitz H."/>
            <person name="Taylor A."/>
            <person name="Grigoriev I.V."/>
            <person name="Nagy L.G."/>
            <person name="Martin F."/>
            <person name="Kauserud H."/>
        </authorList>
    </citation>
    <scope>NUCLEOTIDE SEQUENCE</scope>
    <source>
        <strain evidence="1">CBHHK182m</strain>
    </source>
</reference>
<evidence type="ECO:0008006" key="3">
    <source>
        <dbReference type="Google" id="ProtNLM"/>
    </source>
</evidence>
<gene>
    <name evidence="1" type="ORF">B0H16DRAFT_1615148</name>
</gene>
<protein>
    <recommendedName>
        <fullName evidence="3">F-box domain-containing protein</fullName>
    </recommendedName>
</protein>
<keyword evidence="2" id="KW-1185">Reference proteome</keyword>
<proteinExistence type="predicted"/>
<name>A0AAD7H9R4_9AGAR</name>
<evidence type="ECO:0000313" key="2">
    <source>
        <dbReference type="Proteomes" id="UP001215598"/>
    </source>
</evidence>
<comment type="caution">
    <text evidence="1">The sequence shown here is derived from an EMBL/GenBank/DDBJ whole genome shotgun (WGS) entry which is preliminary data.</text>
</comment>